<keyword evidence="2" id="KW-1185">Reference proteome</keyword>
<proteinExistence type="predicted"/>
<protein>
    <submittedName>
        <fullName evidence="1">Uncharacterized protein</fullName>
    </submittedName>
</protein>
<organism evidence="1 2">
    <name type="scientific">Phocoena sinus</name>
    <name type="common">Vaquita</name>
    <dbReference type="NCBI Taxonomy" id="42100"/>
    <lineage>
        <taxon>Eukaryota</taxon>
        <taxon>Metazoa</taxon>
        <taxon>Chordata</taxon>
        <taxon>Craniata</taxon>
        <taxon>Vertebrata</taxon>
        <taxon>Euteleostomi</taxon>
        <taxon>Mammalia</taxon>
        <taxon>Eutheria</taxon>
        <taxon>Laurasiatheria</taxon>
        <taxon>Artiodactyla</taxon>
        <taxon>Whippomorpha</taxon>
        <taxon>Cetacea</taxon>
        <taxon>Odontoceti</taxon>
        <taxon>Phocoenidae</taxon>
        <taxon>Phocoena</taxon>
    </lineage>
</organism>
<dbReference type="Ensembl" id="ENSPSNT00000002221.1">
    <property type="protein sequence ID" value="ENSPSNP00000001905.1"/>
    <property type="gene ID" value="ENSPSNG00000001499.1"/>
</dbReference>
<reference evidence="1" key="3">
    <citation type="submission" date="2025-09" db="UniProtKB">
        <authorList>
            <consortium name="Ensembl"/>
        </authorList>
    </citation>
    <scope>IDENTIFICATION</scope>
</reference>
<dbReference type="AlphaFoldDB" id="A0A8C9BD10"/>
<sequence>SKSVYPTWFPSVGLDSLSHFLYSIFSFLRNLHSVLHSGCINLHSHLQCKRVPFSPHPLQHLLFLDFLMMAILTGVR</sequence>
<dbReference type="GeneTree" id="ENSGT01120000272577"/>
<name>A0A8C9BD10_PHOSS</name>
<reference evidence="1" key="1">
    <citation type="submission" date="2019-08" db="EMBL/GenBank/DDBJ databases">
        <title>Phocoena sinus (Vaquita) genome, mPhoSin1, primary haplotype.</title>
        <authorList>
            <person name="Morin P."/>
            <person name="Mountcastle J."/>
            <person name="Fungtammasan C."/>
            <person name="Rhie A."/>
            <person name="Rojas-Bracho L."/>
            <person name="Smith C.R."/>
            <person name="Taylor B.L."/>
            <person name="Gulland F.M.D."/>
            <person name="Musser W."/>
            <person name="Houck M."/>
            <person name="Haase B."/>
            <person name="Paez S."/>
            <person name="Howe K."/>
            <person name="Torrance J."/>
            <person name="Formenti G."/>
            <person name="Phillippy A."/>
            <person name="Ryder O."/>
            <person name="Jarvis E.D."/>
            <person name="Fedrigo O."/>
        </authorList>
    </citation>
    <scope>NUCLEOTIDE SEQUENCE [LARGE SCALE GENOMIC DNA]</scope>
</reference>
<evidence type="ECO:0000313" key="1">
    <source>
        <dbReference type="Ensembl" id="ENSPSNP00000001905.1"/>
    </source>
</evidence>
<reference evidence="1" key="2">
    <citation type="submission" date="2025-08" db="UniProtKB">
        <authorList>
            <consortium name="Ensembl"/>
        </authorList>
    </citation>
    <scope>IDENTIFICATION</scope>
</reference>
<dbReference type="Proteomes" id="UP000694554">
    <property type="component" value="Chromosome 5"/>
</dbReference>
<accession>A0A8C9BD10</accession>
<evidence type="ECO:0000313" key="2">
    <source>
        <dbReference type="Proteomes" id="UP000694554"/>
    </source>
</evidence>